<feature type="region of interest" description="Disordered" evidence="13">
    <location>
        <begin position="296"/>
        <end position="317"/>
    </location>
</feature>
<comment type="similarity">
    <text evidence="2">Belongs to the peroxidase family. Ascorbate peroxidase subfamily.</text>
</comment>
<feature type="disulfide bond" evidence="11">
    <location>
        <begin position="131"/>
        <end position="385"/>
    </location>
</feature>
<dbReference type="PRINTS" id="PR00461">
    <property type="entry name" value="PLPEROXIDASE"/>
</dbReference>
<evidence type="ECO:0000313" key="16">
    <source>
        <dbReference type="Proteomes" id="UP001605036"/>
    </source>
</evidence>
<feature type="binding site" evidence="10">
    <location>
        <position position="81"/>
    </location>
    <ligand>
        <name>Ca(2+)</name>
        <dbReference type="ChEBI" id="CHEBI:29108"/>
        <label>1</label>
    </ligand>
</feature>
<keyword evidence="12" id="KW-0964">Secreted</keyword>
<dbReference type="GO" id="GO:0005576">
    <property type="term" value="C:extracellular region"/>
    <property type="evidence" value="ECO:0007669"/>
    <property type="project" value="UniProtKB-SubCell"/>
</dbReference>
<feature type="binding site" evidence="9">
    <location>
        <position position="173"/>
    </location>
    <ligand>
        <name>substrate</name>
    </ligand>
</feature>
<evidence type="ECO:0000256" key="4">
    <source>
        <dbReference type="ARBA" id="ARBA00022617"/>
    </source>
</evidence>
<evidence type="ECO:0000259" key="14">
    <source>
        <dbReference type="PROSITE" id="PS50873"/>
    </source>
</evidence>
<dbReference type="GO" id="GO:0042744">
    <property type="term" value="P:hydrogen peroxide catabolic process"/>
    <property type="evidence" value="ECO:0007669"/>
    <property type="project" value="UniProtKB-KW"/>
</dbReference>
<comment type="catalytic activity">
    <reaction evidence="1 12">
        <text>2 a phenolic donor + H2O2 = 2 a phenolic radical donor + 2 H2O</text>
        <dbReference type="Rhea" id="RHEA:56136"/>
        <dbReference type="ChEBI" id="CHEBI:15377"/>
        <dbReference type="ChEBI" id="CHEBI:16240"/>
        <dbReference type="ChEBI" id="CHEBI:139520"/>
        <dbReference type="ChEBI" id="CHEBI:139521"/>
        <dbReference type="EC" id="1.11.1.7"/>
    </reaction>
</comment>
<keyword evidence="10 12" id="KW-0106">Calcium</keyword>
<organism evidence="15 16">
    <name type="scientific">Riccia fluitans</name>
    <dbReference type="NCBI Taxonomy" id="41844"/>
    <lineage>
        <taxon>Eukaryota</taxon>
        <taxon>Viridiplantae</taxon>
        <taxon>Streptophyta</taxon>
        <taxon>Embryophyta</taxon>
        <taxon>Marchantiophyta</taxon>
        <taxon>Marchantiopsida</taxon>
        <taxon>Marchantiidae</taxon>
        <taxon>Marchantiales</taxon>
        <taxon>Ricciaceae</taxon>
        <taxon>Riccia</taxon>
    </lineage>
</organism>
<keyword evidence="12" id="KW-0560">Oxidoreductase</keyword>
<keyword evidence="12" id="KW-0732">Signal</keyword>
<dbReference type="GO" id="GO:0046872">
    <property type="term" value="F:metal ion binding"/>
    <property type="evidence" value="ECO:0007669"/>
    <property type="project" value="UniProtKB-UniRule"/>
</dbReference>
<feature type="active site" description="Proton acceptor" evidence="8">
    <location>
        <position position="75"/>
    </location>
</feature>
<evidence type="ECO:0000313" key="15">
    <source>
        <dbReference type="EMBL" id="KAL2611121.1"/>
    </source>
</evidence>
<keyword evidence="7 11" id="KW-1015">Disulfide bond</keyword>
<comment type="function">
    <text evidence="12">Removal of H(2)O(2), oxidation of toxic reductants, biosynthesis and degradation of lignin, suberization, auxin catabolism, response to environmental stresses such as wounding, pathogen attack and oxidative stress.</text>
</comment>
<dbReference type="EC" id="1.11.1.7" evidence="12"/>
<accession>A0ABD1XQB4</accession>
<keyword evidence="12" id="KW-0376">Hydrogen peroxide</keyword>
<evidence type="ECO:0000256" key="8">
    <source>
        <dbReference type="PIRSR" id="PIRSR600823-1"/>
    </source>
</evidence>
<keyword evidence="3 12" id="KW-0575">Peroxidase</keyword>
<evidence type="ECO:0000256" key="1">
    <source>
        <dbReference type="ARBA" id="ARBA00000189"/>
    </source>
</evidence>
<feature type="region of interest" description="Disordered" evidence="13">
    <location>
        <begin position="368"/>
        <end position="399"/>
    </location>
</feature>
<evidence type="ECO:0000256" key="5">
    <source>
        <dbReference type="ARBA" id="ARBA00022723"/>
    </source>
</evidence>
<evidence type="ECO:0000256" key="3">
    <source>
        <dbReference type="ARBA" id="ARBA00022559"/>
    </source>
</evidence>
<feature type="chain" id="PRO_5044529659" description="Peroxidase" evidence="12">
    <location>
        <begin position="30"/>
        <end position="399"/>
    </location>
</feature>
<comment type="cofactor">
    <cofactor evidence="10 12">
        <name>heme b</name>
        <dbReference type="ChEBI" id="CHEBI:60344"/>
    </cofactor>
    <text evidence="10 12">Binds 1 heme b (iron(II)-protoporphyrin IX) group per subunit.</text>
</comment>
<evidence type="ECO:0000256" key="6">
    <source>
        <dbReference type="ARBA" id="ARBA00023004"/>
    </source>
</evidence>
<evidence type="ECO:0000256" key="11">
    <source>
        <dbReference type="PIRSR" id="PIRSR600823-5"/>
    </source>
</evidence>
<feature type="binding site" evidence="10">
    <location>
        <position position="97"/>
    </location>
    <ligand>
        <name>Ca(2+)</name>
        <dbReference type="ChEBI" id="CHEBI:29108"/>
        <label>1</label>
    </ligand>
</feature>
<feature type="binding site" evidence="10">
    <location>
        <position position="286"/>
    </location>
    <ligand>
        <name>Ca(2+)</name>
        <dbReference type="ChEBI" id="CHEBI:29108"/>
        <label>2</label>
    </ligand>
</feature>
<dbReference type="PROSITE" id="PS50873">
    <property type="entry name" value="PEROXIDASE_4"/>
    <property type="match status" value="1"/>
</dbReference>
<feature type="disulfide bond" evidence="11">
    <location>
        <begin position="77"/>
        <end position="82"/>
    </location>
</feature>
<evidence type="ECO:0000256" key="13">
    <source>
        <dbReference type="SAM" id="MobiDB-lite"/>
    </source>
</evidence>
<comment type="similarity">
    <text evidence="12">Belongs to the peroxidase family. Classical plant (class III) peroxidase subfamily.</text>
</comment>
<feature type="disulfide bond" evidence="11">
    <location>
        <begin position="210"/>
        <end position="242"/>
    </location>
</feature>
<keyword evidence="16" id="KW-1185">Reference proteome</keyword>
<feature type="binding site" evidence="10">
    <location>
        <position position="83"/>
    </location>
    <ligand>
        <name>Ca(2+)</name>
        <dbReference type="ChEBI" id="CHEBI:29108"/>
        <label>1</label>
    </ligand>
</feature>
<feature type="signal peptide" evidence="12">
    <location>
        <begin position="1"/>
        <end position="29"/>
    </location>
</feature>
<evidence type="ECO:0000256" key="9">
    <source>
        <dbReference type="PIRSR" id="PIRSR600823-2"/>
    </source>
</evidence>
<dbReference type="InterPro" id="IPR033905">
    <property type="entry name" value="Secretory_peroxidase"/>
</dbReference>
<feature type="compositionally biased region" description="Polar residues" evidence="13">
    <location>
        <begin position="303"/>
        <end position="317"/>
    </location>
</feature>
<dbReference type="GO" id="GO:0020037">
    <property type="term" value="F:heme binding"/>
    <property type="evidence" value="ECO:0007669"/>
    <property type="project" value="UniProtKB-UniRule"/>
</dbReference>
<dbReference type="AlphaFoldDB" id="A0ABD1XQB4"/>
<dbReference type="Proteomes" id="UP001605036">
    <property type="component" value="Unassembled WGS sequence"/>
</dbReference>
<comment type="caution">
    <text evidence="15">The sequence shown here is derived from an EMBL/GenBank/DDBJ whole genome shotgun (WGS) entry which is preliminary data.</text>
</comment>
<dbReference type="CDD" id="cd00693">
    <property type="entry name" value="secretory_peroxidase"/>
    <property type="match status" value="1"/>
</dbReference>
<keyword evidence="6 10" id="KW-0408">Iron</keyword>
<dbReference type="Pfam" id="PF00141">
    <property type="entry name" value="peroxidase"/>
    <property type="match status" value="1"/>
</dbReference>
<feature type="disulfide bond" evidence="11">
    <location>
        <begin position="44"/>
        <end position="125"/>
    </location>
</feature>
<dbReference type="SUPFAM" id="SSF48113">
    <property type="entry name" value="Heme-dependent peroxidases"/>
    <property type="match status" value="1"/>
</dbReference>
<evidence type="ECO:0000256" key="7">
    <source>
        <dbReference type="ARBA" id="ARBA00023157"/>
    </source>
</evidence>
<protein>
    <recommendedName>
        <fullName evidence="12">Peroxidase</fullName>
        <ecNumber evidence="12">1.11.1.7</ecNumber>
    </recommendedName>
</protein>
<feature type="binding site" description="axial binding residue" evidence="10">
    <location>
        <position position="203"/>
    </location>
    <ligand>
        <name>heme b</name>
        <dbReference type="ChEBI" id="CHEBI:60344"/>
    </ligand>
    <ligandPart>
        <name>Fe</name>
        <dbReference type="ChEBI" id="CHEBI:18248"/>
    </ligandPart>
</feature>
<dbReference type="Gene3D" id="1.10.520.10">
    <property type="match status" value="2"/>
</dbReference>
<feature type="binding site" evidence="10">
    <location>
        <position position="253"/>
    </location>
    <ligand>
        <name>Ca(2+)</name>
        <dbReference type="ChEBI" id="CHEBI:29108"/>
        <label>2</label>
    </ligand>
</feature>
<dbReference type="PRINTS" id="PR00458">
    <property type="entry name" value="PEROXIDASE"/>
</dbReference>
<name>A0ABD1XQB4_9MARC</name>
<feature type="domain" description="Plant heme peroxidase family profile" evidence="14">
    <location>
        <begin position="38"/>
        <end position="389"/>
    </location>
</feature>
<dbReference type="InterPro" id="IPR010255">
    <property type="entry name" value="Haem_peroxidase_sf"/>
</dbReference>
<feature type="binding site" evidence="10">
    <location>
        <position position="204"/>
    </location>
    <ligand>
        <name>Ca(2+)</name>
        <dbReference type="ChEBI" id="CHEBI:29108"/>
        <label>2</label>
    </ligand>
</feature>
<gene>
    <name evidence="15" type="ORF">R1flu_022813</name>
</gene>
<evidence type="ECO:0000256" key="2">
    <source>
        <dbReference type="ARBA" id="ARBA00006873"/>
    </source>
</evidence>
<dbReference type="GO" id="GO:0140825">
    <property type="term" value="F:lactoperoxidase activity"/>
    <property type="evidence" value="ECO:0007669"/>
    <property type="project" value="UniProtKB-EC"/>
</dbReference>
<dbReference type="InterPro" id="IPR000823">
    <property type="entry name" value="Peroxidase_pln"/>
</dbReference>
<dbReference type="InterPro" id="IPR002016">
    <property type="entry name" value="Haem_peroxidase"/>
</dbReference>
<dbReference type="PANTHER" id="PTHR31235">
    <property type="entry name" value="PEROXIDASE 25-RELATED"/>
    <property type="match status" value="1"/>
</dbReference>
<comment type="cofactor">
    <cofactor evidence="10 12">
        <name>Ca(2+)</name>
        <dbReference type="ChEBI" id="CHEBI:29108"/>
    </cofactor>
    <text evidence="10 12">Binds 2 calcium ions per subunit.</text>
</comment>
<keyword evidence="4 12" id="KW-0349">Heme</keyword>
<dbReference type="InterPro" id="IPR019793">
    <property type="entry name" value="Peroxidases_heam-ligand_BS"/>
</dbReference>
<reference evidence="15 16" key="1">
    <citation type="submission" date="2024-09" db="EMBL/GenBank/DDBJ databases">
        <title>Chromosome-scale assembly of Riccia fluitans.</title>
        <authorList>
            <person name="Paukszto L."/>
            <person name="Sawicki J."/>
            <person name="Karawczyk K."/>
            <person name="Piernik-Szablinska J."/>
            <person name="Szczecinska M."/>
            <person name="Mazdziarz M."/>
        </authorList>
    </citation>
    <scope>NUCLEOTIDE SEQUENCE [LARGE SCALE GENOMIC DNA]</scope>
    <source>
        <strain evidence="15">Rf_01</strain>
        <tissue evidence="15">Aerial parts of the thallus</tissue>
    </source>
</reference>
<dbReference type="PROSITE" id="PS00435">
    <property type="entry name" value="PEROXIDASE_1"/>
    <property type="match status" value="1"/>
</dbReference>
<dbReference type="EMBL" id="JBHFFA010000007">
    <property type="protein sequence ID" value="KAL2611121.1"/>
    <property type="molecule type" value="Genomic_DNA"/>
</dbReference>
<keyword evidence="5 10" id="KW-0479">Metal-binding</keyword>
<sequence>MASSLPQGTVRTVTFASLLFLALIAGVHGRYRHPPMVSFYSRECPEARGIVQKIVKSAIERDIDSAAALWNLHYHDCFVRGCDGSILLESSYYGPAEKESGIPDSPKEIAYDIIDEIKDAIEKVCPVTVSCADILTLAARDAVVELGGPGWKVCSGRLDGFISYANESKFYMPGPDANYRTLVKKFALKGLTEMDMVVLSGAHTIGKVKCSVMESSLYNSSGPCGVDPTLDPTYAMELKAQCPVGSSNLVFLDPTGGDTSVNGSGTVPYPGHRRLLATKSAGNTVDKNYYVRVSGKNAKKGSAGSSDQNLKVRNSKGTLKSDRNLVSTKSGKALVNREAGNSKKAKASAADKENQPFFHDLVKSMEKLSTLDDPSSPGGEIRCNCRSRNVQTAPPPVGY</sequence>
<feature type="binding site" evidence="10">
    <location>
        <position position="79"/>
    </location>
    <ligand>
        <name>Ca(2+)</name>
        <dbReference type="ChEBI" id="CHEBI:29108"/>
        <label>1</label>
    </ligand>
</feature>
<comment type="subcellular location">
    <subcellularLocation>
        <location evidence="12">Secreted</location>
    </subcellularLocation>
</comment>
<feature type="binding site" evidence="10">
    <location>
        <position position="85"/>
    </location>
    <ligand>
        <name>Ca(2+)</name>
        <dbReference type="ChEBI" id="CHEBI:29108"/>
        <label>1</label>
    </ligand>
</feature>
<dbReference type="Gene3D" id="1.10.420.10">
    <property type="entry name" value="Peroxidase, domain 2"/>
    <property type="match status" value="2"/>
</dbReference>
<evidence type="ECO:0000256" key="10">
    <source>
        <dbReference type="PIRSR" id="PIRSR600823-3"/>
    </source>
</evidence>
<dbReference type="GO" id="GO:0006979">
    <property type="term" value="P:response to oxidative stress"/>
    <property type="evidence" value="ECO:0007669"/>
    <property type="project" value="UniProtKB-UniRule"/>
</dbReference>
<proteinExistence type="inferred from homology"/>
<feature type="binding site" evidence="10">
    <location>
        <position position="76"/>
    </location>
    <ligand>
        <name>Ca(2+)</name>
        <dbReference type="ChEBI" id="CHEBI:29108"/>
        <label>1</label>
    </ligand>
</feature>
<evidence type="ECO:0000256" key="12">
    <source>
        <dbReference type="RuleBase" id="RU362060"/>
    </source>
</evidence>